<evidence type="ECO:0000256" key="8">
    <source>
        <dbReference type="HAMAP-Rule" id="MF_00336"/>
    </source>
</evidence>
<dbReference type="PANTHER" id="PTHR13693">
    <property type="entry name" value="CLASS II AMINOTRANSFERASE/8-AMINO-7-OXONONANOATE SYNTHASE"/>
    <property type="match status" value="1"/>
</dbReference>
<comment type="caution">
    <text evidence="8">Lacks conserved residue(s) required for the propagation of feature annotation.</text>
</comment>
<reference evidence="11" key="2">
    <citation type="journal article" date="2021" name="PeerJ">
        <title>Extensive microbial diversity within the chicken gut microbiome revealed by metagenomics and culture.</title>
        <authorList>
            <person name="Gilroy R."/>
            <person name="Ravi A."/>
            <person name="Getino M."/>
            <person name="Pursley I."/>
            <person name="Horton D.L."/>
            <person name="Alikhan N.F."/>
            <person name="Baker D."/>
            <person name="Gharbi K."/>
            <person name="Hall N."/>
            <person name="Watson M."/>
            <person name="Adriaenssens E.M."/>
            <person name="Foster-Nyarko E."/>
            <person name="Jarju S."/>
            <person name="Secka A."/>
            <person name="Antonio M."/>
            <person name="Oren A."/>
            <person name="Chaudhuri R.R."/>
            <person name="La Ragione R."/>
            <person name="Hildebrand F."/>
            <person name="Pallen M.J."/>
        </authorList>
    </citation>
    <scope>NUCLEOTIDE SEQUENCE</scope>
    <source>
        <strain evidence="11">10669</strain>
    </source>
</reference>
<keyword evidence="8" id="KW-0547">Nucleotide-binding</keyword>
<dbReference type="GO" id="GO:0005737">
    <property type="term" value="C:cytoplasm"/>
    <property type="evidence" value="ECO:0007669"/>
    <property type="project" value="UniProtKB-SubCell"/>
</dbReference>
<dbReference type="GO" id="GO:0005524">
    <property type="term" value="F:ATP binding"/>
    <property type="evidence" value="ECO:0007669"/>
    <property type="project" value="UniProtKB-UniRule"/>
</dbReference>
<proteinExistence type="inferred from homology"/>
<dbReference type="EC" id="6.3.3.3" evidence="8"/>
<dbReference type="GO" id="GO:0009102">
    <property type="term" value="P:biotin biosynthetic process"/>
    <property type="evidence" value="ECO:0007669"/>
    <property type="project" value="UniProtKB-UniRule"/>
</dbReference>
<name>A0A9D1NJS6_9BACT</name>
<dbReference type="InterPro" id="IPR004472">
    <property type="entry name" value="DTB_synth_BioD"/>
</dbReference>
<dbReference type="InterPro" id="IPR015424">
    <property type="entry name" value="PyrdxlP-dep_Trfase"/>
</dbReference>
<evidence type="ECO:0000313" key="12">
    <source>
        <dbReference type="Proteomes" id="UP000886812"/>
    </source>
</evidence>
<comment type="subunit">
    <text evidence="3 8">Homodimer.</text>
</comment>
<dbReference type="Proteomes" id="UP000886812">
    <property type="component" value="Unassembled WGS sequence"/>
</dbReference>
<dbReference type="Gene3D" id="3.90.1150.10">
    <property type="entry name" value="Aspartate Aminotransferase, domain 1"/>
    <property type="match status" value="1"/>
</dbReference>
<evidence type="ECO:0000256" key="5">
    <source>
        <dbReference type="ARBA" id="ARBA00022756"/>
    </source>
</evidence>
<evidence type="ECO:0000256" key="3">
    <source>
        <dbReference type="ARBA" id="ARBA00011738"/>
    </source>
</evidence>
<keyword evidence="8" id="KW-0479">Metal-binding</keyword>
<dbReference type="InterPro" id="IPR015422">
    <property type="entry name" value="PyrdxlP-dep_Trfase_small"/>
</dbReference>
<feature type="active site" evidence="8">
    <location>
        <position position="37"/>
    </location>
</feature>
<dbReference type="InterPro" id="IPR050087">
    <property type="entry name" value="AON_synthase_class-II"/>
</dbReference>
<feature type="binding site" evidence="8">
    <location>
        <position position="41"/>
    </location>
    <ligand>
        <name>substrate</name>
    </ligand>
</feature>
<evidence type="ECO:0000256" key="7">
    <source>
        <dbReference type="ARBA" id="ARBA00047715"/>
    </source>
</evidence>
<evidence type="ECO:0000259" key="10">
    <source>
        <dbReference type="Pfam" id="PF00155"/>
    </source>
</evidence>
<dbReference type="InterPro" id="IPR001917">
    <property type="entry name" value="Aminotrans_II_pyridoxalP_BS"/>
</dbReference>
<sequence length="622" mass="66141">MQTIFVSGNDTDAGKTHVLGQLAGTLAARGLNVRIVKLVETGMPREDSPGDADRALAAARVLAGGAGTLSAARIARYAQPLAPTEAARRDGKVFSIEDAKKKLAALPPCDVQLVEGAGGLAVPVDDAGTDWADFARETADAALIVVENRLGAISQARLLAAYCDAKGVPAPHFWLNEIRPQSEGVLASNAAEIPKTGVPVVGRSFPGEKFSAENLDALLSAGAPRVSPRRVPAGVRETAFPQFSALREKLAAVAARGRERELIAVPARADFVDLSANDYLCLAHDAVVKAGAIRAIGAWGASASASPLVTGRKEIHAELERELCDWLGFRCGLVWNTGYAANCCVLGTLPQAGDRIFADRLIHNSMIAGALKSGARFQRYRHNDVAHLRELLEKTRAEGFAGTVFVATETVFSMDGDYPDLAAMARLREEFGFVWIVDEAHATGWFGKNGGGLTDALGLARQADVLVGTLGKALGAGGAYTLFNDETLRRFLVNFGAEFIFSTYLPPAAAGAALAAVRRVRGFSAEERAAMPALSRRWRARLREVAPGVPDGDSPVVPVPVGEEAATMRVAERLRERGFRVGAIRPPTVPAGTSRLRLSLNRMLTDEQLERFSSALRDALRG</sequence>
<dbReference type="Pfam" id="PF13500">
    <property type="entry name" value="AAA_26"/>
    <property type="match status" value="1"/>
</dbReference>
<dbReference type="Gene3D" id="3.40.50.300">
    <property type="entry name" value="P-loop containing nucleotide triphosphate hydrolases"/>
    <property type="match status" value="1"/>
</dbReference>
<evidence type="ECO:0000256" key="9">
    <source>
        <dbReference type="RuleBase" id="RU003693"/>
    </source>
</evidence>
<feature type="binding site" evidence="8">
    <location>
        <position position="53"/>
    </location>
    <ligand>
        <name>Mg(2+)</name>
        <dbReference type="ChEBI" id="CHEBI:18420"/>
    </ligand>
</feature>
<comment type="similarity">
    <text evidence="8">Belongs to the dethiobiotin synthetase family.</text>
</comment>
<protein>
    <recommendedName>
        <fullName evidence="8">ATP-dependent dethiobiotin synthetase BioD</fullName>
        <ecNumber evidence="8">6.3.3.3</ecNumber>
    </recommendedName>
    <alternativeName>
        <fullName evidence="8">DTB synthetase</fullName>
        <shortName evidence="8">DTBS</shortName>
    </alternativeName>
    <alternativeName>
        <fullName evidence="8">Dethiobiotin synthase</fullName>
    </alternativeName>
</protein>
<keyword evidence="11" id="KW-0032">Aminotransferase</keyword>
<dbReference type="GO" id="GO:0000287">
    <property type="term" value="F:magnesium ion binding"/>
    <property type="evidence" value="ECO:0007669"/>
    <property type="project" value="UniProtKB-UniRule"/>
</dbReference>
<dbReference type="SUPFAM" id="SSF53383">
    <property type="entry name" value="PLP-dependent transferases"/>
    <property type="match status" value="1"/>
</dbReference>
<keyword evidence="8" id="KW-0436">Ligase</keyword>
<dbReference type="CDD" id="cd03109">
    <property type="entry name" value="DTBS"/>
    <property type="match status" value="1"/>
</dbReference>
<evidence type="ECO:0000256" key="6">
    <source>
        <dbReference type="ARBA" id="ARBA00022898"/>
    </source>
</evidence>
<comment type="subcellular location">
    <subcellularLocation>
        <location evidence="8">Cytoplasm</location>
    </subcellularLocation>
</comment>
<dbReference type="GO" id="GO:0030170">
    <property type="term" value="F:pyridoxal phosphate binding"/>
    <property type="evidence" value="ECO:0007669"/>
    <property type="project" value="InterPro"/>
</dbReference>
<keyword evidence="5 8" id="KW-0093">Biotin biosynthesis</keyword>
<dbReference type="EMBL" id="DVOG01000119">
    <property type="protein sequence ID" value="HIV04395.1"/>
    <property type="molecule type" value="Genomic_DNA"/>
</dbReference>
<keyword evidence="8" id="KW-0067">ATP-binding</keyword>
<dbReference type="HAMAP" id="MF_00336">
    <property type="entry name" value="BioD"/>
    <property type="match status" value="1"/>
</dbReference>
<dbReference type="PANTHER" id="PTHR13693:SF100">
    <property type="entry name" value="8-AMINO-7-OXONONANOATE SYNTHASE"/>
    <property type="match status" value="1"/>
</dbReference>
<comment type="catalytic activity">
    <reaction evidence="7">
        <text>6-carboxyhexanoyl-[ACP] + L-alanine + H(+) = (8S)-8-amino-7-oxononanoate + holo-[ACP] + CO2</text>
        <dbReference type="Rhea" id="RHEA:42288"/>
        <dbReference type="Rhea" id="RHEA-COMP:9685"/>
        <dbReference type="Rhea" id="RHEA-COMP:9955"/>
        <dbReference type="ChEBI" id="CHEBI:15378"/>
        <dbReference type="ChEBI" id="CHEBI:16526"/>
        <dbReference type="ChEBI" id="CHEBI:57972"/>
        <dbReference type="ChEBI" id="CHEBI:64479"/>
        <dbReference type="ChEBI" id="CHEBI:78846"/>
        <dbReference type="ChEBI" id="CHEBI:149468"/>
        <dbReference type="EC" id="2.3.1.47"/>
    </reaction>
</comment>
<feature type="binding site" evidence="8">
    <location>
        <position position="115"/>
    </location>
    <ligand>
        <name>Mg(2+)</name>
        <dbReference type="ChEBI" id="CHEBI:18420"/>
    </ligand>
</feature>
<accession>A0A9D1NJS6</accession>
<organism evidence="11 12">
    <name type="scientific">Candidatus Spyradosoma merdigallinarum</name>
    <dbReference type="NCBI Taxonomy" id="2840950"/>
    <lineage>
        <taxon>Bacteria</taxon>
        <taxon>Pseudomonadati</taxon>
        <taxon>Verrucomicrobiota</taxon>
        <taxon>Opitutia</taxon>
        <taxon>Opitutia incertae sedis</taxon>
        <taxon>Candidatus Spyradosoma</taxon>
    </lineage>
</organism>
<comment type="function">
    <text evidence="8">Catalyzes a mechanistically unusual reaction, the ATP-dependent insertion of CO2 between the N7 and N8 nitrogen atoms of 7,8-diaminopelargonic acid (DAPA, also called 7,8-diammoniononanoate) to form a ureido ring.</text>
</comment>
<feature type="binding site" evidence="8">
    <location>
        <position position="16"/>
    </location>
    <ligand>
        <name>Mg(2+)</name>
        <dbReference type="ChEBI" id="CHEBI:18420"/>
    </ligand>
</feature>
<dbReference type="PROSITE" id="PS00599">
    <property type="entry name" value="AA_TRANSFER_CLASS_2"/>
    <property type="match status" value="1"/>
</dbReference>
<evidence type="ECO:0000313" key="11">
    <source>
        <dbReference type="EMBL" id="HIV04395.1"/>
    </source>
</evidence>
<dbReference type="Pfam" id="PF00155">
    <property type="entry name" value="Aminotran_1_2"/>
    <property type="match status" value="1"/>
</dbReference>
<feature type="domain" description="Aminotransferase class I/classII large" evidence="10">
    <location>
        <begin position="270"/>
        <end position="615"/>
    </location>
</feature>
<keyword evidence="8" id="KW-0963">Cytoplasm</keyword>
<gene>
    <name evidence="8" type="primary">bioD</name>
    <name evidence="11" type="ORF">IAC75_04505</name>
</gene>
<comment type="cofactor">
    <cofactor evidence="8">
        <name>Mg(2+)</name>
        <dbReference type="ChEBI" id="CHEBI:18420"/>
    </cofactor>
</comment>
<evidence type="ECO:0000256" key="1">
    <source>
        <dbReference type="ARBA" id="ARBA00001933"/>
    </source>
</evidence>
<evidence type="ECO:0000256" key="4">
    <source>
        <dbReference type="ARBA" id="ARBA00022679"/>
    </source>
</evidence>
<comment type="catalytic activity">
    <reaction evidence="8">
        <text>(7R,8S)-7,8-diammoniononanoate + CO2 + ATP = (4R,5S)-dethiobiotin + ADP + phosphate + 3 H(+)</text>
        <dbReference type="Rhea" id="RHEA:15805"/>
        <dbReference type="ChEBI" id="CHEBI:15378"/>
        <dbReference type="ChEBI" id="CHEBI:16526"/>
        <dbReference type="ChEBI" id="CHEBI:30616"/>
        <dbReference type="ChEBI" id="CHEBI:43474"/>
        <dbReference type="ChEBI" id="CHEBI:149469"/>
        <dbReference type="ChEBI" id="CHEBI:149473"/>
        <dbReference type="ChEBI" id="CHEBI:456216"/>
        <dbReference type="EC" id="6.3.3.3"/>
    </reaction>
</comment>
<dbReference type="GO" id="GO:0008710">
    <property type="term" value="F:8-amino-7-oxononanoate synthase activity"/>
    <property type="evidence" value="ECO:0007669"/>
    <property type="project" value="UniProtKB-EC"/>
</dbReference>
<feature type="binding site" evidence="8">
    <location>
        <begin position="176"/>
        <end position="177"/>
    </location>
    <ligand>
        <name>ATP</name>
        <dbReference type="ChEBI" id="CHEBI:30616"/>
    </ligand>
</feature>
<comment type="cofactor">
    <cofactor evidence="1 9">
        <name>pyridoxal 5'-phosphate</name>
        <dbReference type="ChEBI" id="CHEBI:597326"/>
    </cofactor>
</comment>
<feature type="binding site" evidence="8">
    <location>
        <position position="53"/>
    </location>
    <ligand>
        <name>ATP</name>
        <dbReference type="ChEBI" id="CHEBI:30616"/>
    </ligand>
</feature>
<reference evidence="11" key="1">
    <citation type="submission" date="2020-10" db="EMBL/GenBank/DDBJ databases">
        <authorList>
            <person name="Gilroy R."/>
        </authorList>
    </citation>
    <scope>NUCLEOTIDE SEQUENCE</scope>
    <source>
        <strain evidence="11">10669</strain>
    </source>
</reference>
<dbReference type="AlphaFoldDB" id="A0A9D1NJS6"/>
<comment type="caution">
    <text evidence="11">The sequence shown here is derived from an EMBL/GenBank/DDBJ whole genome shotgun (WGS) entry which is preliminary data.</text>
</comment>
<keyword evidence="6 9" id="KW-0663">Pyridoxal phosphate</keyword>
<feature type="binding site" evidence="8">
    <location>
        <begin position="12"/>
        <end position="17"/>
    </location>
    <ligand>
        <name>ATP</name>
        <dbReference type="ChEBI" id="CHEBI:30616"/>
    </ligand>
</feature>
<dbReference type="GO" id="GO:0004141">
    <property type="term" value="F:dethiobiotin synthase activity"/>
    <property type="evidence" value="ECO:0007669"/>
    <property type="project" value="UniProtKB-UniRule"/>
</dbReference>
<keyword evidence="8" id="KW-0460">Magnesium</keyword>
<dbReference type="InterPro" id="IPR015421">
    <property type="entry name" value="PyrdxlP-dep_Trfase_major"/>
</dbReference>
<evidence type="ECO:0000256" key="2">
    <source>
        <dbReference type="ARBA" id="ARBA00010008"/>
    </source>
</evidence>
<keyword evidence="4" id="KW-0808">Transferase</keyword>
<comment type="pathway">
    <text evidence="8">Cofactor biosynthesis; biotin biosynthesis; biotin from 7,8-diaminononanoate: step 1/2.</text>
</comment>
<dbReference type="InterPro" id="IPR027417">
    <property type="entry name" value="P-loop_NTPase"/>
</dbReference>
<dbReference type="InterPro" id="IPR004839">
    <property type="entry name" value="Aminotransferase_I/II_large"/>
</dbReference>
<feature type="binding site" evidence="8">
    <location>
        <begin position="115"/>
        <end position="118"/>
    </location>
    <ligand>
        <name>ATP</name>
        <dbReference type="ChEBI" id="CHEBI:30616"/>
    </ligand>
</feature>
<dbReference type="SUPFAM" id="SSF52540">
    <property type="entry name" value="P-loop containing nucleoside triphosphate hydrolases"/>
    <property type="match status" value="1"/>
</dbReference>
<comment type="similarity">
    <text evidence="2">Belongs to the class-II pyridoxal-phosphate-dependent aminotransferase family. BioF subfamily.</text>
</comment>
<dbReference type="GO" id="GO:0008483">
    <property type="term" value="F:transaminase activity"/>
    <property type="evidence" value="ECO:0007669"/>
    <property type="project" value="UniProtKB-KW"/>
</dbReference>
<dbReference type="Gene3D" id="3.40.640.10">
    <property type="entry name" value="Type I PLP-dependent aspartate aminotransferase-like (Major domain)"/>
    <property type="match status" value="1"/>
</dbReference>